<dbReference type="SMART" id="SM00267">
    <property type="entry name" value="GGDEF"/>
    <property type="match status" value="1"/>
</dbReference>
<dbReference type="CDD" id="cd01949">
    <property type="entry name" value="GGDEF"/>
    <property type="match status" value="1"/>
</dbReference>
<dbReference type="Gene3D" id="3.30.70.270">
    <property type="match status" value="1"/>
</dbReference>
<dbReference type="OrthoDB" id="23692at2"/>
<dbReference type="InterPro" id="IPR043128">
    <property type="entry name" value="Rev_trsase/Diguanyl_cyclase"/>
</dbReference>
<evidence type="ECO:0000313" key="2">
    <source>
        <dbReference type="EMBL" id="THV40580.1"/>
    </source>
</evidence>
<dbReference type="GO" id="GO:1902201">
    <property type="term" value="P:negative regulation of bacterial-type flagellum-dependent cell motility"/>
    <property type="evidence" value="ECO:0007669"/>
    <property type="project" value="TreeGrafter"/>
</dbReference>
<dbReference type="Pfam" id="PF00990">
    <property type="entry name" value="GGDEF"/>
    <property type="match status" value="1"/>
</dbReference>
<name>A0A4S8Q8S0_9ACTN</name>
<dbReference type="InterPro" id="IPR000160">
    <property type="entry name" value="GGDEF_dom"/>
</dbReference>
<comment type="caution">
    <text evidence="2">The sequence shown here is derived from an EMBL/GenBank/DDBJ whole genome shotgun (WGS) entry which is preliminary data.</text>
</comment>
<keyword evidence="3" id="KW-1185">Reference proteome</keyword>
<dbReference type="PANTHER" id="PTHR45138">
    <property type="entry name" value="REGULATORY COMPONENTS OF SENSORY TRANSDUCTION SYSTEM"/>
    <property type="match status" value="1"/>
</dbReference>
<evidence type="ECO:0000313" key="3">
    <source>
        <dbReference type="Proteomes" id="UP000308760"/>
    </source>
</evidence>
<dbReference type="EMBL" id="STGY01000056">
    <property type="protein sequence ID" value="THV40580.1"/>
    <property type="molecule type" value="Genomic_DNA"/>
</dbReference>
<dbReference type="GO" id="GO:0043709">
    <property type="term" value="P:cell adhesion involved in single-species biofilm formation"/>
    <property type="evidence" value="ECO:0007669"/>
    <property type="project" value="TreeGrafter"/>
</dbReference>
<dbReference type="GO" id="GO:0005886">
    <property type="term" value="C:plasma membrane"/>
    <property type="evidence" value="ECO:0007669"/>
    <property type="project" value="TreeGrafter"/>
</dbReference>
<reference evidence="3" key="1">
    <citation type="submission" date="2019-04" db="EMBL/GenBank/DDBJ databases">
        <title>Nocardioides xinjiangensis sp. nov.</title>
        <authorList>
            <person name="Liu S."/>
        </authorList>
    </citation>
    <scope>NUCLEOTIDE SEQUENCE [LARGE SCALE GENOMIC DNA]</scope>
    <source>
        <strain evidence="3">18</strain>
    </source>
</reference>
<dbReference type="Proteomes" id="UP000308760">
    <property type="component" value="Unassembled WGS sequence"/>
</dbReference>
<proteinExistence type="predicted"/>
<dbReference type="GO" id="GO:0052621">
    <property type="term" value="F:diguanylate cyclase activity"/>
    <property type="evidence" value="ECO:0007669"/>
    <property type="project" value="TreeGrafter"/>
</dbReference>
<dbReference type="PANTHER" id="PTHR45138:SF9">
    <property type="entry name" value="DIGUANYLATE CYCLASE DGCM-RELATED"/>
    <property type="match status" value="1"/>
</dbReference>
<dbReference type="NCBIfam" id="TIGR00254">
    <property type="entry name" value="GGDEF"/>
    <property type="match status" value="1"/>
</dbReference>
<evidence type="ECO:0000259" key="1">
    <source>
        <dbReference type="PROSITE" id="PS50887"/>
    </source>
</evidence>
<feature type="domain" description="GGDEF" evidence="1">
    <location>
        <begin position="69"/>
        <end position="195"/>
    </location>
</feature>
<gene>
    <name evidence="2" type="ORF">FAB82_15045</name>
</gene>
<dbReference type="InterPro" id="IPR050469">
    <property type="entry name" value="Diguanylate_Cyclase"/>
</dbReference>
<organism evidence="2 3">
    <name type="scientific">Glycomyces buryatensis</name>
    <dbReference type="NCBI Taxonomy" id="2570927"/>
    <lineage>
        <taxon>Bacteria</taxon>
        <taxon>Bacillati</taxon>
        <taxon>Actinomycetota</taxon>
        <taxon>Actinomycetes</taxon>
        <taxon>Glycomycetales</taxon>
        <taxon>Glycomycetaceae</taxon>
        <taxon>Glycomyces</taxon>
    </lineage>
</organism>
<reference evidence="2 3" key="2">
    <citation type="submission" date="2019-05" db="EMBL/GenBank/DDBJ databases">
        <title>Glycomyces buryatensis sp. nov.</title>
        <authorList>
            <person name="Nikitina E."/>
        </authorList>
    </citation>
    <scope>NUCLEOTIDE SEQUENCE [LARGE SCALE GENOMIC DNA]</scope>
    <source>
        <strain evidence="2 3">18</strain>
    </source>
</reference>
<dbReference type="AlphaFoldDB" id="A0A4S8Q8S0"/>
<dbReference type="SUPFAM" id="SSF55073">
    <property type="entry name" value="Nucleotide cyclase"/>
    <property type="match status" value="1"/>
</dbReference>
<accession>A0A4S8Q8S0</accession>
<dbReference type="PROSITE" id="PS50887">
    <property type="entry name" value="GGDEF"/>
    <property type="match status" value="1"/>
</dbReference>
<protein>
    <submittedName>
        <fullName evidence="2">GGDEF domain-containing protein</fullName>
    </submittedName>
</protein>
<dbReference type="InterPro" id="IPR029787">
    <property type="entry name" value="Nucleotide_cyclase"/>
</dbReference>
<sequence length="227" mass="23797">MMDPAMITGFAAGVAVSSSAVGLTAWVTAHRLLGRAEREAHTDALTGLLNRRGWERAAGARTNSTGGAQDLYVILADCNGLKQVNDVYGHEAGDELIADAAAALSAAAPGALVARLGGDEFALLATSRVFEALRARRAPVVAITEQAPGGDTVWSRIAMGAARFDGDLSEAMRRADAAMYRNKATGDGILCVFDPYADDHATADRPALRTRDLPARTDVPVHQVEVA</sequence>